<dbReference type="PIRSF" id="PIRSF029826">
    <property type="entry name" value="UCP029826_pph"/>
    <property type="match status" value="1"/>
</dbReference>
<keyword evidence="2" id="KW-1185">Reference proteome</keyword>
<gene>
    <name evidence="1" type="ORF">FSZ17_07015</name>
</gene>
<dbReference type="RefSeq" id="WP_057776657.1">
    <property type="nucleotide sequence ID" value="NZ_CP042593.1"/>
</dbReference>
<dbReference type="KEGG" id="bda:FSZ17_07015"/>
<protein>
    <submittedName>
        <fullName evidence="1">Nucleotide pyrophosphohydrolase</fullName>
    </submittedName>
</protein>
<dbReference type="PANTHER" id="PTHR46523:SF1">
    <property type="entry name" value="DCTP PYROPHOSPHATASE 1"/>
    <property type="match status" value="1"/>
</dbReference>
<dbReference type="STRING" id="1742359.GCA_001439625_01511"/>
<keyword evidence="1" id="KW-0378">Hydrolase</keyword>
<organism evidence="1 2">
    <name type="scientific">Cytobacillus dafuensis</name>
    <name type="common">Bacillus dafuensis</name>
    <dbReference type="NCBI Taxonomy" id="1742359"/>
    <lineage>
        <taxon>Bacteria</taxon>
        <taxon>Bacillati</taxon>
        <taxon>Bacillota</taxon>
        <taxon>Bacilli</taxon>
        <taxon>Bacillales</taxon>
        <taxon>Bacillaceae</taxon>
        <taxon>Cytobacillus</taxon>
    </lineage>
</organism>
<dbReference type="Proteomes" id="UP000321555">
    <property type="component" value="Chromosome"/>
</dbReference>
<proteinExistence type="predicted"/>
<dbReference type="OrthoDB" id="9791898at2"/>
<sequence length="111" mass="12947">METLVKKIIDFRDDRNWQQFHNPKDLAISLNLEASELLENFQWLSSEEAVSKNIKAIKEELADTLIYSILLANELNLDIEEIILDKLAKNEKKYPIEKAFGSNKKYTEFGE</sequence>
<evidence type="ECO:0000313" key="1">
    <source>
        <dbReference type="EMBL" id="QED47011.1"/>
    </source>
</evidence>
<dbReference type="EMBL" id="CP042593">
    <property type="protein sequence ID" value="QED47011.1"/>
    <property type="molecule type" value="Genomic_DNA"/>
</dbReference>
<accession>A0A5B8Z2B8</accession>
<dbReference type="AlphaFoldDB" id="A0A5B8Z2B8"/>
<dbReference type="InterPro" id="IPR025984">
    <property type="entry name" value="DCTPP"/>
</dbReference>
<reference evidence="2" key="1">
    <citation type="submission" date="2019-08" db="EMBL/GenBank/DDBJ databases">
        <authorList>
            <person name="Zheng X."/>
        </authorList>
    </citation>
    <scope>NUCLEOTIDE SEQUENCE [LARGE SCALE GENOMIC DNA]</scope>
    <source>
        <strain evidence="2">FJAT-25496</strain>
    </source>
</reference>
<dbReference type="InterPro" id="IPR052555">
    <property type="entry name" value="dCTP_Pyrophosphatase"/>
</dbReference>
<name>A0A5B8Z2B8_CYTDA</name>
<dbReference type="GO" id="GO:0047429">
    <property type="term" value="F:nucleoside triphosphate diphosphatase activity"/>
    <property type="evidence" value="ECO:0007669"/>
    <property type="project" value="InterPro"/>
</dbReference>
<evidence type="ECO:0000313" key="2">
    <source>
        <dbReference type="Proteomes" id="UP000321555"/>
    </source>
</evidence>
<dbReference type="SUPFAM" id="SSF101386">
    <property type="entry name" value="all-alpha NTP pyrophosphatases"/>
    <property type="match status" value="1"/>
</dbReference>
<dbReference type="GO" id="GO:0009143">
    <property type="term" value="P:nucleoside triphosphate catabolic process"/>
    <property type="evidence" value="ECO:0007669"/>
    <property type="project" value="InterPro"/>
</dbReference>
<dbReference type="CDD" id="cd11537">
    <property type="entry name" value="NTP-PPase_RS21-C6_like"/>
    <property type="match status" value="1"/>
</dbReference>
<dbReference type="Gene3D" id="1.10.287.1080">
    <property type="entry name" value="MazG-like"/>
    <property type="match status" value="1"/>
</dbReference>
<dbReference type="PANTHER" id="PTHR46523">
    <property type="entry name" value="DCTP PYROPHOSPHATASE 1"/>
    <property type="match status" value="1"/>
</dbReference>
<dbReference type="Pfam" id="PF12643">
    <property type="entry name" value="MazG-like"/>
    <property type="match status" value="1"/>
</dbReference>